<protein>
    <recommendedName>
        <fullName evidence="3">Transposase</fullName>
    </recommendedName>
</protein>
<keyword evidence="2" id="KW-1185">Reference proteome</keyword>
<name>A0ABZ2YEU1_9MOLU</name>
<reference evidence="1" key="1">
    <citation type="submission" date="2023-06" db="EMBL/GenBank/DDBJ databases">
        <title>Complete Genome of Candidatus Phytoplasma asteris M33.</title>
        <authorList>
            <person name="Toth R."/>
            <person name="Ilic A.-M."/>
            <person name="Huettel B."/>
            <person name="Duduk B."/>
            <person name="Kube M."/>
        </authorList>
    </citation>
    <scope>NUCLEOTIDE SEQUENCE [LARGE SCALE GENOMIC DNA]</scope>
    <source>
        <strain evidence="1">M33</strain>
    </source>
</reference>
<dbReference type="Proteomes" id="UP001470586">
    <property type="component" value="Chromosome"/>
</dbReference>
<evidence type="ECO:0000313" key="1">
    <source>
        <dbReference type="EMBL" id="WZN38424.1"/>
    </source>
</evidence>
<gene>
    <name evidence="1" type="ORF">M33023_02400</name>
</gene>
<evidence type="ECO:0008006" key="3">
    <source>
        <dbReference type="Google" id="ProtNLM"/>
    </source>
</evidence>
<organism evidence="1 2">
    <name type="scientific">Candidatus Phytoplasma asteris</name>
    <dbReference type="NCBI Taxonomy" id="85620"/>
    <lineage>
        <taxon>Bacteria</taxon>
        <taxon>Bacillati</taxon>
        <taxon>Mycoplasmatota</taxon>
        <taxon>Mollicutes</taxon>
        <taxon>Acholeplasmatales</taxon>
        <taxon>Acholeplasmataceae</taxon>
        <taxon>Candidatus Phytoplasma</taxon>
        <taxon>16SrI (Aster yellows group)</taxon>
    </lineage>
</organism>
<dbReference type="EMBL" id="CP128397">
    <property type="protein sequence ID" value="WZN38424.1"/>
    <property type="molecule type" value="Genomic_DNA"/>
</dbReference>
<accession>A0ABZ2YEU1</accession>
<sequence>MSRKANQRNKDVIEILFDQMKTILQHQHIFYFKNHTKN</sequence>
<evidence type="ECO:0000313" key="2">
    <source>
        <dbReference type="Proteomes" id="UP001470586"/>
    </source>
</evidence>
<proteinExistence type="predicted"/>